<dbReference type="InterPro" id="IPR050106">
    <property type="entry name" value="HistidinolP_aminotransfase"/>
</dbReference>
<evidence type="ECO:0000256" key="8">
    <source>
        <dbReference type="ARBA" id="ARBA00047481"/>
    </source>
</evidence>
<keyword evidence="6 9" id="KW-0808">Transferase</keyword>
<dbReference type="InterPro" id="IPR015421">
    <property type="entry name" value="PyrdxlP-dep_Trfase_major"/>
</dbReference>
<dbReference type="PANTHER" id="PTHR43643:SF3">
    <property type="entry name" value="HISTIDINOL-PHOSPHATE AMINOTRANSFERASE"/>
    <property type="match status" value="1"/>
</dbReference>
<feature type="domain" description="Aminotransferase class I/classII large" evidence="10">
    <location>
        <begin position="43"/>
        <end position="359"/>
    </location>
</feature>
<dbReference type="Gene3D" id="3.90.1150.10">
    <property type="entry name" value="Aspartate Aminotransferase, domain 1"/>
    <property type="match status" value="1"/>
</dbReference>
<keyword evidence="9" id="KW-0368">Histidine biosynthesis</keyword>
<keyword evidence="5 9" id="KW-0032">Aminotransferase</keyword>
<evidence type="ECO:0000256" key="9">
    <source>
        <dbReference type="HAMAP-Rule" id="MF_01023"/>
    </source>
</evidence>
<evidence type="ECO:0000256" key="1">
    <source>
        <dbReference type="ARBA" id="ARBA00001933"/>
    </source>
</evidence>
<evidence type="ECO:0000256" key="6">
    <source>
        <dbReference type="ARBA" id="ARBA00022679"/>
    </source>
</evidence>
<dbReference type="InterPro" id="IPR004839">
    <property type="entry name" value="Aminotransferase_I/II_large"/>
</dbReference>
<dbReference type="EMBL" id="FR695864">
    <property type="protein sequence ID" value="CBX26982.1"/>
    <property type="molecule type" value="Genomic_DNA"/>
</dbReference>
<comment type="cofactor">
    <cofactor evidence="1 9">
        <name>pyridoxal 5'-phosphate</name>
        <dbReference type="ChEBI" id="CHEBI:597326"/>
    </cofactor>
</comment>
<comment type="subunit">
    <text evidence="4 9">Homodimer.</text>
</comment>
<comment type="similarity">
    <text evidence="3 9">Belongs to the class-II pyridoxal-phosphate-dependent aminotransferase family. Histidinol-phosphate aminotransferase subfamily.</text>
</comment>
<organism evidence="11">
    <name type="scientific">uncultured Desulfobacterium sp</name>
    <dbReference type="NCBI Taxonomy" id="201089"/>
    <lineage>
        <taxon>Bacteria</taxon>
        <taxon>Pseudomonadati</taxon>
        <taxon>Thermodesulfobacteriota</taxon>
        <taxon>Desulfobacteria</taxon>
        <taxon>Desulfobacterales</taxon>
        <taxon>Desulfobacteriaceae</taxon>
        <taxon>Desulfobacterium</taxon>
        <taxon>environmental samples</taxon>
    </lineage>
</organism>
<dbReference type="SUPFAM" id="SSF53383">
    <property type="entry name" value="PLP-dependent transferases"/>
    <property type="match status" value="1"/>
</dbReference>
<dbReference type="InterPro" id="IPR015424">
    <property type="entry name" value="PyrdxlP-dep_Trfase"/>
</dbReference>
<sequence>MVAKDRKTDMKLKVPEHILSIKPYVPGKPIEELEREYGISGSIKLASNENPLGPSPMAVKAVEKVLSGLNRYPDGSGRELVIRLSKHLKVSYNNIVLGNGSDEIIEMLTTAFILPGDEVIIPVPSFLMYEISAKSSGAKLLFIPLKSLSIDLDAVAEAITDKTRLIFLCNPNNPTGTVISKKSFDEFIEKVPEHVIVVMDEAYIEFIRDKDCARGMDYIDSNVVTLRTFSKIYGLAGLRIGYGIMSEYIAGILNRIRPPFNASSLAQAGAAAALDDKDFFNKTIRLVHDELDFMYESLDKIGIGFFPTQSNFFLIDVKKSADDVFENMLKIGVIVRSMISYGYPEYIRVSIGLHEENIRFINALEKVLS</sequence>
<dbReference type="GO" id="GO:0004400">
    <property type="term" value="F:histidinol-phosphate transaminase activity"/>
    <property type="evidence" value="ECO:0007669"/>
    <property type="project" value="UniProtKB-UniRule"/>
</dbReference>
<dbReference type="GO" id="GO:0030170">
    <property type="term" value="F:pyridoxal phosphate binding"/>
    <property type="evidence" value="ECO:0007669"/>
    <property type="project" value="InterPro"/>
</dbReference>
<evidence type="ECO:0000256" key="2">
    <source>
        <dbReference type="ARBA" id="ARBA00005011"/>
    </source>
</evidence>
<gene>
    <name evidence="9" type="primary">hisC</name>
    <name evidence="11" type="ORF">N47_A10110</name>
</gene>
<dbReference type="EC" id="2.6.1.9" evidence="9"/>
<evidence type="ECO:0000256" key="7">
    <source>
        <dbReference type="ARBA" id="ARBA00022898"/>
    </source>
</evidence>
<dbReference type="InterPro" id="IPR015422">
    <property type="entry name" value="PyrdxlP-dep_Trfase_small"/>
</dbReference>
<comment type="catalytic activity">
    <reaction evidence="8 9">
        <text>L-histidinol phosphate + 2-oxoglutarate = 3-(imidazol-4-yl)-2-oxopropyl phosphate + L-glutamate</text>
        <dbReference type="Rhea" id="RHEA:23744"/>
        <dbReference type="ChEBI" id="CHEBI:16810"/>
        <dbReference type="ChEBI" id="CHEBI:29985"/>
        <dbReference type="ChEBI" id="CHEBI:57766"/>
        <dbReference type="ChEBI" id="CHEBI:57980"/>
        <dbReference type="EC" id="2.6.1.9"/>
    </reaction>
</comment>
<reference evidence="11" key="1">
    <citation type="journal article" date="2011" name="Environ. Microbiol.">
        <title>Genomic insights into the metabolic potential of the polycyclic aromatic hydrocarbon degrading sulfate-reducing Deltaproteobacterium N47.</title>
        <authorList>
            <person name="Bergmann F."/>
            <person name="Selesi D."/>
            <person name="Weinmaier T."/>
            <person name="Tischler P."/>
            <person name="Rattei T."/>
            <person name="Meckenstock R.U."/>
        </authorList>
    </citation>
    <scope>NUCLEOTIDE SEQUENCE</scope>
</reference>
<comment type="pathway">
    <text evidence="2 9">Amino-acid biosynthesis; L-histidine biosynthesis; L-histidine from 5-phospho-alpha-D-ribose 1-diphosphate: step 7/9.</text>
</comment>
<dbReference type="InterPro" id="IPR005861">
    <property type="entry name" value="HisP_aminotrans"/>
</dbReference>
<keyword evidence="7 9" id="KW-0663">Pyridoxal phosphate</keyword>
<evidence type="ECO:0000313" key="11">
    <source>
        <dbReference type="EMBL" id="CBX26982.1"/>
    </source>
</evidence>
<feature type="modified residue" description="N6-(pyridoxal phosphate)lysine" evidence="9">
    <location>
        <position position="231"/>
    </location>
</feature>
<dbReference type="HAMAP" id="MF_01023">
    <property type="entry name" value="HisC_aminotrans_2"/>
    <property type="match status" value="1"/>
</dbReference>
<keyword evidence="9" id="KW-0028">Amino-acid biosynthesis</keyword>
<evidence type="ECO:0000256" key="4">
    <source>
        <dbReference type="ARBA" id="ARBA00011738"/>
    </source>
</evidence>
<dbReference type="UniPathway" id="UPA00031">
    <property type="reaction ID" value="UER00012"/>
</dbReference>
<evidence type="ECO:0000259" key="10">
    <source>
        <dbReference type="Pfam" id="PF00155"/>
    </source>
</evidence>
<proteinExistence type="inferred from homology"/>
<dbReference type="CDD" id="cd00609">
    <property type="entry name" value="AAT_like"/>
    <property type="match status" value="1"/>
</dbReference>
<evidence type="ECO:0000256" key="3">
    <source>
        <dbReference type="ARBA" id="ARBA00007970"/>
    </source>
</evidence>
<dbReference type="Pfam" id="PF00155">
    <property type="entry name" value="Aminotran_1_2"/>
    <property type="match status" value="1"/>
</dbReference>
<dbReference type="GO" id="GO:0000105">
    <property type="term" value="P:L-histidine biosynthetic process"/>
    <property type="evidence" value="ECO:0007669"/>
    <property type="project" value="UniProtKB-UniRule"/>
</dbReference>
<name>E1Y8T8_9BACT</name>
<dbReference type="Gene3D" id="3.40.640.10">
    <property type="entry name" value="Type I PLP-dependent aspartate aminotransferase-like (Major domain)"/>
    <property type="match status" value="1"/>
</dbReference>
<dbReference type="AlphaFoldDB" id="E1Y8T8"/>
<dbReference type="PANTHER" id="PTHR43643">
    <property type="entry name" value="HISTIDINOL-PHOSPHATE AMINOTRANSFERASE 2"/>
    <property type="match status" value="1"/>
</dbReference>
<evidence type="ECO:0000256" key="5">
    <source>
        <dbReference type="ARBA" id="ARBA00022576"/>
    </source>
</evidence>
<dbReference type="NCBIfam" id="TIGR01141">
    <property type="entry name" value="hisC"/>
    <property type="match status" value="1"/>
</dbReference>
<protein>
    <recommendedName>
        <fullName evidence="9">Histidinol-phosphate aminotransferase</fullName>
        <ecNumber evidence="9">2.6.1.9</ecNumber>
    </recommendedName>
    <alternativeName>
        <fullName evidence="9">Imidazole acetol-phosphate transaminase</fullName>
    </alternativeName>
</protein>
<accession>E1Y8T8</accession>